<dbReference type="EMBL" id="MFKU01000011">
    <property type="protein sequence ID" value="OGG48511.1"/>
    <property type="molecule type" value="Genomic_DNA"/>
</dbReference>
<feature type="coiled-coil region" evidence="1">
    <location>
        <begin position="276"/>
        <end position="303"/>
    </location>
</feature>
<dbReference type="Proteomes" id="UP000178815">
    <property type="component" value="Unassembled WGS sequence"/>
</dbReference>
<keyword evidence="2" id="KW-0812">Transmembrane</keyword>
<dbReference type="AlphaFoldDB" id="A0A1F6CHR8"/>
<keyword evidence="2" id="KW-0472">Membrane</keyword>
<reference evidence="3 4" key="1">
    <citation type="journal article" date="2016" name="Nat. Commun.">
        <title>Thousands of microbial genomes shed light on interconnected biogeochemical processes in an aquifer system.</title>
        <authorList>
            <person name="Anantharaman K."/>
            <person name="Brown C.T."/>
            <person name="Hug L.A."/>
            <person name="Sharon I."/>
            <person name="Castelle C.J."/>
            <person name="Probst A.J."/>
            <person name="Thomas B.C."/>
            <person name="Singh A."/>
            <person name="Wilkins M.J."/>
            <person name="Karaoz U."/>
            <person name="Brodie E.L."/>
            <person name="Williams K.H."/>
            <person name="Hubbard S.S."/>
            <person name="Banfield J.F."/>
        </authorList>
    </citation>
    <scope>NUCLEOTIDE SEQUENCE [LARGE SCALE GENOMIC DNA]</scope>
</reference>
<comment type="caution">
    <text evidence="3">The sequence shown here is derived from an EMBL/GenBank/DDBJ whole genome shotgun (WGS) entry which is preliminary data.</text>
</comment>
<accession>A0A1F6CHR8</accession>
<evidence type="ECO:0000256" key="1">
    <source>
        <dbReference type="SAM" id="Coils"/>
    </source>
</evidence>
<feature type="transmembrane region" description="Helical" evidence="2">
    <location>
        <begin position="12"/>
        <end position="33"/>
    </location>
</feature>
<name>A0A1F6CHR8_9BACT</name>
<keyword evidence="2" id="KW-1133">Transmembrane helix</keyword>
<feature type="transmembrane region" description="Helical" evidence="2">
    <location>
        <begin position="69"/>
        <end position="94"/>
    </location>
</feature>
<organism evidence="3 4">
    <name type="scientific">Candidatus Kaiserbacteria bacterium RIFCSPHIGHO2_01_FULL_53_31</name>
    <dbReference type="NCBI Taxonomy" id="1798481"/>
    <lineage>
        <taxon>Bacteria</taxon>
        <taxon>Candidatus Kaiseribacteriota</taxon>
    </lineage>
</organism>
<keyword evidence="1" id="KW-0175">Coiled coil</keyword>
<sequence>MISPKTSQVTGLAVSVIVLVAVYFITSSLFAYVLDFWHIGEVLGPVAGIGLGGLAAFEMYTLQQREVPLYWVGVVLFLGKPTGWICENGIHWIFPLCSLQNVPGEDKKYIVMMPQEKISAQDGALIFFGVSDEPMKRNRVQYSVIDPLLYIATDNPEDSLKEAYLEQARLFFSQAASPIGVKDEKTVFSDYVMLPPEDDPDPTGSRDDFRERLGSMTYLDTGVPDASGKKSRPCLFSKESVATIMANAGEFRENAAKWGLGRIMAFTPNVRANPATEEAAAKKQQEKEAAESLRIEAENVIRLAKKMIDDDGVSPDLAGTLIAAIGGQNVNVDNKTFTISGLPEVIRLLGEKAIESLKDKK</sequence>
<evidence type="ECO:0000313" key="4">
    <source>
        <dbReference type="Proteomes" id="UP000178815"/>
    </source>
</evidence>
<evidence type="ECO:0000256" key="2">
    <source>
        <dbReference type="SAM" id="Phobius"/>
    </source>
</evidence>
<gene>
    <name evidence="3" type="ORF">A2678_03380</name>
</gene>
<feature type="transmembrane region" description="Helical" evidence="2">
    <location>
        <begin position="39"/>
        <end position="57"/>
    </location>
</feature>
<protein>
    <submittedName>
        <fullName evidence="3">Uncharacterized protein</fullName>
    </submittedName>
</protein>
<proteinExistence type="predicted"/>
<evidence type="ECO:0000313" key="3">
    <source>
        <dbReference type="EMBL" id="OGG48511.1"/>
    </source>
</evidence>